<feature type="region of interest" description="Disordered" evidence="1">
    <location>
        <begin position="227"/>
        <end position="255"/>
    </location>
</feature>
<sequence>MTPSARLWASVAGLLALVTGTLAYLLNRPKRVGHALIVTAREHTVNDPKCGVRSVQEADLILPDDEVERIWNPRHLERLARTYWRFLTRATLGIVRIDYEVDGRQVKAFGLIPLLTFKEPEYEMDGQRGIVRWRIERGILVAKQGRGGAGYLEIDVQRRESQDYPGSSIVHVEVEVANFYPAIASTISRWVYENTQSRIHVLVTHGFLRSLARLDFAESRVGRFKDIDDLPDPVPAREQTEQQTAERSGAGAVQP</sequence>
<proteinExistence type="predicted"/>
<organism evidence="2">
    <name type="scientific">uncultured Solirubrobacteraceae bacterium</name>
    <dbReference type="NCBI Taxonomy" id="1162706"/>
    <lineage>
        <taxon>Bacteria</taxon>
        <taxon>Bacillati</taxon>
        <taxon>Actinomycetota</taxon>
        <taxon>Thermoleophilia</taxon>
        <taxon>Solirubrobacterales</taxon>
        <taxon>Solirubrobacteraceae</taxon>
        <taxon>environmental samples</taxon>
    </lineage>
</organism>
<reference evidence="2" key="1">
    <citation type="submission" date="2020-02" db="EMBL/GenBank/DDBJ databases">
        <authorList>
            <person name="Meier V. D."/>
        </authorList>
    </citation>
    <scope>NUCLEOTIDE SEQUENCE</scope>
    <source>
        <strain evidence="2">AVDCRST_MAG85</strain>
    </source>
</reference>
<protein>
    <submittedName>
        <fullName evidence="2">Uncharacterized protein</fullName>
    </submittedName>
</protein>
<name>A0A6J4RMR7_9ACTN</name>
<gene>
    <name evidence="2" type="ORF">AVDCRST_MAG85-226</name>
</gene>
<evidence type="ECO:0000313" key="2">
    <source>
        <dbReference type="EMBL" id="CAA9474876.1"/>
    </source>
</evidence>
<dbReference type="AlphaFoldDB" id="A0A6J4RMR7"/>
<evidence type="ECO:0000256" key="1">
    <source>
        <dbReference type="SAM" id="MobiDB-lite"/>
    </source>
</evidence>
<accession>A0A6J4RMR7</accession>
<dbReference type="EMBL" id="CADCVT010000025">
    <property type="protein sequence ID" value="CAA9474876.1"/>
    <property type="molecule type" value="Genomic_DNA"/>
</dbReference>